<accession>A0A1G6YV62</accession>
<evidence type="ECO:0000313" key="4">
    <source>
        <dbReference type="EMBL" id="SDD94289.1"/>
    </source>
</evidence>
<dbReference type="SMART" id="SM00710">
    <property type="entry name" value="PbH1"/>
    <property type="match status" value="6"/>
</dbReference>
<dbReference type="AlphaFoldDB" id="A0A1G6YV62"/>
<dbReference type="RefSeq" id="WP_143019875.1">
    <property type="nucleotide sequence ID" value="NZ_FMZO01000016.1"/>
</dbReference>
<proteinExistence type="predicted"/>
<keyword evidence="5" id="KW-1185">Reference proteome</keyword>
<dbReference type="NCBIfam" id="NF041518">
    <property type="entry name" value="choice_anch_Q"/>
    <property type="match status" value="1"/>
</dbReference>
<reference evidence="5" key="1">
    <citation type="submission" date="2016-10" db="EMBL/GenBank/DDBJ databases">
        <authorList>
            <person name="Varghese N."/>
            <person name="Submissions S."/>
        </authorList>
    </citation>
    <scope>NUCLEOTIDE SEQUENCE [LARGE SCALE GENOMIC DNA]</scope>
    <source>
        <strain evidence="5">DSM 25811 / CCM 8410 / LMG 26954 / E90</strain>
    </source>
</reference>
<evidence type="ECO:0000256" key="2">
    <source>
        <dbReference type="SAM" id="SignalP"/>
    </source>
</evidence>
<feature type="transmembrane region" description="Helical" evidence="1">
    <location>
        <begin position="544"/>
        <end position="559"/>
    </location>
</feature>
<feature type="signal peptide" evidence="2">
    <location>
        <begin position="1"/>
        <end position="25"/>
    </location>
</feature>
<dbReference type="Pfam" id="PF13229">
    <property type="entry name" value="Beta_helix"/>
    <property type="match status" value="1"/>
</dbReference>
<feature type="domain" description="Right handed beta helix" evidence="3">
    <location>
        <begin position="162"/>
        <end position="306"/>
    </location>
</feature>
<dbReference type="InterPro" id="IPR011050">
    <property type="entry name" value="Pectin_lyase_fold/virulence"/>
</dbReference>
<dbReference type="PANTHER" id="PTHR11319">
    <property type="entry name" value="G PROTEIN-COUPLED RECEPTOR-RELATED"/>
    <property type="match status" value="1"/>
</dbReference>
<dbReference type="InterPro" id="IPR059226">
    <property type="entry name" value="Choice_anch_Q_dom"/>
</dbReference>
<dbReference type="Gene3D" id="2.160.20.10">
    <property type="entry name" value="Single-stranded right-handed beta-helix, Pectin lyase-like"/>
    <property type="match status" value="1"/>
</dbReference>
<keyword evidence="2" id="KW-0732">Signal</keyword>
<keyword evidence="1" id="KW-0472">Membrane</keyword>
<protein>
    <recommendedName>
        <fullName evidence="3">Right handed beta helix domain-containing protein</fullName>
    </recommendedName>
</protein>
<organism evidence="4 5">
    <name type="scientific">Niabella drilacis (strain DSM 25811 / CCM 8410 / CCUG 62505 / LMG 26954 / E90)</name>
    <dbReference type="NCBI Taxonomy" id="1285928"/>
    <lineage>
        <taxon>Bacteria</taxon>
        <taxon>Pseudomonadati</taxon>
        <taxon>Bacteroidota</taxon>
        <taxon>Chitinophagia</taxon>
        <taxon>Chitinophagales</taxon>
        <taxon>Chitinophagaceae</taxon>
        <taxon>Niabella</taxon>
    </lineage>
</organism>
<evidence type="ECO:0000259" key="3">
    <source>
        <dbReference type="Pfam" id="PF13229"/>
    </source>
</evidence>
<dbReference type="STRING" id="1285928.SAMN04487894_116109"/>
<dbReference type="InterPro" id="IPR012334">
    <property type="entry name" value="Pectin_lyas_fold"/>
</dbReference>
<dbReference type="OrthoDB" id="8901262at2"/>
<dbReference type="PANTHER" id="PTHR11319:SF35">
    <property type="entry name" value="OUTER MEMBRANE PROTEIN PMPC-RELATED"/>
    <property type="match status" value="1"/>
</dbReference>
<dbReference type="SUPFAM" id="SSF51126">
    <property type="entry name" value="Pectin lyase-like"/>
    <property type="match status" value="1"/>
</dbReference>
<dbReference type="EMBL" id="FMZO01000016">
    <property type="protein sequence ID" value="SDD94289.1"/>
    <property type="molecule type" value="Genomic_DNA"/>
</dbReference>
<keyword evidence="1" id="KW-0812">Transmembrane</keyword>
<evidence type="ECO:0000313" key="5">
    <source>
        <dbReference type="Proteomes" id="UP000198757"/>
    </source>
</evidence>
<gene>
    <name evidence="4" type="ORF">SAMN04487894_116109</name>
</gene>
<evidence type="ECO:0000256" key="1">
    <source>
        <dbReference type="SAM" id="Phobius"/>
    </source>
</evidence>
<feature type="chain" id="PRO_5011683570" description="Right handed beta helix domain-containing protein" evidence="2">
    <location>
        <begin position="26"/>
        <end position="598"/>
    </location>
</feature>
<sequence length="598" mass="62007">MRKATVCILYLIFLPVSFLTTVLHAENPDINGIIYVKQGGTGSGNSWGNATGDLQAAINAVGVTQVWVAAGTYKPNTSGNSFSMKNGIAILGGFSGDGTGNLQNRNWVTNETILQGNGDRVLSNTGLSATAILDGFIITGGSTVFGAGVGMLNDASSPTLGNLKITGNSTTNSNGGGMYNANFSSPVLTNVQITDNKATAGGGMYNTNFSSPTLTNVQITNNTASGTDGGGIFNSIGASLTLTNVQVTGNTAYRYGGGIYNDRYAPTLTNVQISGNTADAGGGIYNNFMLTLTNVEVTGNNATGIEKKGGGIYNAAAVSTPNSLLTNVTLANNGIMGIYANSGYLSLNNSIIWDIINWDVNGNDYTTNHCLVKGSNSTANGNVDATGLTDAAIFTNPSAGDYTLTIGSPAINKGSNGLFPDLTANIKDLAGSPRLFASTIDMGAYEYQGIDALPVTFGSLSAVIKNGQLRVNWTTETETSNDHFLIQGSADGIHFTTIQTVQSKAASGNSSAALEYSTAIPLAGLSLGIGFLALGMMAGSRHKYALVIMAILLGILAFSCSKKDIFKSIEEGKLFVRIVQVDKDGKERVSKVVQAVRE</sequence>
<dbReference type="Proteomes" id="UP000198757">
    <property type="component" value="Unassembled WGS sequence"/>
</dbReference>
<dbReference type="GO" id="GO:0009279">
    <property type="term" value="C:cell outer membrane"/>
    <property type="evidence" value="ECO:0007669"/>
    <property type="project" value="UniProtKB-SubCell"/>
</dbReference>
<name>A0A1G6YV62_NIADE</name>
<keyword evidence="1" id="KW-1133">Transmembrane helix</keyword>
<dbReference type="GO" id="GO:0005576">
    <property type="term" value="C:extracellular region"/>
    <property type="evidence" value="ECO:0007669"/>
    <property type="project" value="UniProtKB-SubCell"/>
</dbReference>
<dbReference type="InterPro" id="IPR039448">
    <property type="entry name" value="Beta_helix"/>
</dbReference>
<dbReference type="InterPro" id="IPR006626">
    <property type="entry name" value="PbH1"/>
</dbReference>